<evidence type="ECO:0000256" key="4">
    <source>
        <dbReference type="ARBA" id="ARBA00023136"/>
    </source>
</evidence>
<dbReference type="SUPFAM" id="SSF103473">
    <property type="entry name" value="MFS general substrate transporter"/>
    <property type="match status" value="1"/>
</dbReference>
<evidence type="ECO:0000313" key="8">
    <source>
        <dbReference type="Proteomes" id="UP000828390"/>
    </source>
</evidence>
<evidence type="ECO:0000256" key="6">
    <source>
        <dbReference type="SAM" id="Phobius"/>
    </source>
</evidence>
<feature type="region of interest" description="Disordered" evidence="5">
    <location>
        <begin position="17"/>
        <end position="46"/>
    </location>
</feature>
<dbReference type="OrthoDB" id="3026777at2759"/>
<evidence type="ECO:0000256" key="2">
    <source>
        <dbReference type="ARBA" id="ARBA00022692"/>
    </source>
</evidence>
<reference evidence="7" key="1">
    <citation type="journal article" date="2019" name="bioRxiv">
        <title>The Genome of the Zebra Mussel, Dreissena polymorpha: A Resource for Invasive Species Research.</title>
        <authorList>
            <person name="McCartney M.A."/>
            <person name="Auch B."/>
            <person name="Kono T."/>
            <person name="Mallez S."/>
            <person name="Zhang Y."/>
            <person name="Obille A."/>
            <person name="Becker A."/>
            <person name="Abrahante J.E."/>
            <person name="Garbe J."/>
            <person name="Badalamenti J.P."/>
            <person name="Herman A."/>
            <person name="Mangelson H."/>
            <person name="Liachko I."/>
            <person name="Sullivan S."/>
            <person name="Sone E.D."/>
            <person name="Koren S."/>
            <person name="Silverstein K.A.T."/>
            <person name="Beckman K.B."/>
            <person name="Gohl D.M."/>
        </authorList>
    </citation>
    <scope>NUCLEOTIDE SEQUENCE</scope>
    <source>
        <strain evidence="7">Duluth1</strain>
        <tissue evidence="7">Whole animal</tissue>
    </source>
</reference>
<keyword evidence="2 6" id="KW-0812">Transmembrane</keyword>
<dbReference type="InterPro" id="IPR036259">
    <property type="entry name" value="MFS_trans_sf"/>
</dbReference>
<dbReference type="Gene3D" id="1.20.1250.20">
    <property type="entry name" value="MFS general substrate transporter like domains"/>
    <property type="match status" value="1"/>
</dbReference>
<evidence type="ECO:0000313" key="7">
    <source>
        <dbReference type="EMBL" id="KAH3845069.1"/>
    </source>
</evidence>
<organism evidence="7 8">
    <name type="scientific">Dreissena polymorpha</name>
    <name type="common">Zebra mussel</name>
    <name type="synonym">Mytilus polymorpha</name>
    <dbReference type="NCBI Taxonomy" id="45954"/>
    <lineage>
        <taxon>Eukaryota</taxon>
        <taxon>Metazoa</taxon>
        <taxon>Spiralia</taxon>
        <taxon>Lophotrochozoa</taxon>
        <taxon>Mollusca</taxon>
        <taxon>Bivalvia</taxon>
        <taxon>Autobranchia</taxon>
        <taxon>Heteroconchia</taxon>
        <taxon>Euheterodonta</taxon>
        <taxon>Imparidentia</taxon>
        <taxon>Neoheterodontei</taxon>
        <taxon>Myida</taxon>
        <taxon>Dreissenoidea</taxon>
        <taxon>Dreissenidae</taxon>
        <taxon>Dreissena</taxon>
    </lineage>
</organism>
<comment type="caution">
    <text evidence="7">The sequence shown here is derived from an EMBL/GenBank/DDBJ whole genome shotgun (WGS) entry which is preliminary data.</text>
</comment>
<feature type="transmembrane region" description="Helical" evidence="6">
    <location>
        <begin position="242"/>
        <end position="267"/>
    </location>
</feature>
<feature type="transmembrane region" description="Helical" evidence="6">
    <location>
        <begin position="85"/>
        <end position="105"/>
    </location>
</feature>
<dbReference type="GO" id="GO:0022857">
    <property type="term" value="F:transmembrane transporter activity"/>
    <property type="evidence" value="ECO:0007669"/>
    <property type="project" value="InterPro"/>
</dbReference>
<accession>A0A9D4QVI1</accession>
<dbReference type="Proteomes" id="UP000828390">
    <property type="component" value="Unassembled WGS sequence"/>
</dbReference>
<protein>
    <recommendedName>
        <fullName evidence="9">Proton-coupled folate transporter</fullName>
    </recommendedName>
</protein>
<evidence type="ECO:0000256" key="1">
    <source>
        <dbReference type="ARBA" id="ARBA00004141"/>
    </source>
</evidence>
<feature type="transmembrane region" description="Helical" evidence="6">
    <location>
        <begin position="147"/>
        <end position="166"/>
    </location>
</feature>
<dbReference type="EMBL" id="JAIWYP010000003">
    <property type="protein sequence ID" value="KAH3845069.1"/>
    <property type="molecule type" value="Genomic_DNA"/>
</dbReference>
<dbReference type="PANTHER" id="PTHR23507:SF1">
    <property type="entry name" value="FI18259P1-RELATED"/>
    <property type="match status" value="1"/>
</dbReference>
<keyword evidence="4 6" id="KW-0472">Membrane</keyword>
<dbReference type="PANTHER" id="PTHR23507">
    <property type="entry name" value="ZGC:174356"/>
    <property type="match status" value="1"/>
</dbReference>
<name>A0A9D4QVI1_DREPO</name>
<evidence type="ECO:0000256" key="5">
    <source>
        <dbReference type="SAM" id="MobiDB-lite"/>
    </source>
</evidence>
<gene>
    <name evidence="7" type="ORF">DPMN_087339</name>
</gene>
<keyword evidence="3 6" id="KW-1133">Transmembrane helix</keyword>
<reference evidence="7" key="2">
    <citation type="submission" date="2020-11" db="EMBL/GenBank/DDBJ databases">
        <authorList>
            <person name="McCartney M.A."/>
            <person name="Auch B."/>
            <person name="Kono T."/>
            <person name="Mallez S."/>
            <person name="Becker A."/>
            <person name="Gohl D.M."/>
            <person name="Silverstein K.A.T."/>
            <person name="Koren S."/>
            <person name="Bechman K.B."/>
            <person name="Herman A."/>
            <person name="Abrahante J.E."/>
            <person name="Garbe J."/>
        </authorList>
    </citation>
    <scope>NUCLEOTIDE SEQUENCE</scope>
    <source>
        <strain evidence="7">Duluth1</strain>
        <tissue evidence="7">Whole animal</tissue>
    </source>
</reference>
<keyword evidence="8" id="KW-1185">Reference proteome</keyword>
<feature type="transmembrane region" description="Helical" evidence="6">
    <location>
        <begin position="273"/>
        <end position="293"/>
    </location>
</feature>
<feature type="transmembrane region" description="Helical" evidence="6">
    <location>
        <begin position="178"/>
        <end position="199"/>
    </location>
</feature>
<dbReference type="GO" id="GO:0016020">
    <property type="term" value="C:membrane"/>
    <property type="evidence" value="ECO:0007669"/>
    <property type="project" value="UniProtKB-SubCell"/>
</dbReference>
<comment type="subcellular location">
    <subcellularLocation>
        <location evidence="1">Membrane</location>
        <topology evidence="1">Multi-pass membrane protein</topology>
    </subcellularLocation>
</comment>
<dbReference type="Pfam" id="PF07690">
    <property type="entry name" value="MFS_1"/>
    <property type="match status" value="1"/>
</dbReference>
<sequence>MSFSSFSQSIENEVRRTSGSLDDYDTSSAPGGVIERNKRRSRHGNINGPDLLPDLVGSNVTDDVYLITQSDNEIGWRKWLVAPYCFLYIAGYITSSATFGLFVYYKVQRDLYPDLDQLNETSACKDVNKSSLDYQRQVHVQDVASNWGIYTSLAVGIPAIFANMLLGSSTDKFGRKFLFFLPCIGTLIRMIVTVIGIYFDFNLTYHLIGFIVEGLTGQLFTMLLVCFTYVADVTSQKGKTRALGITMIELAIGVAVAGFSFSTGYFIQNTGFFYPMLSAGIMLAMSLIVVIFIPESFPPAKRDNSESVVTKMKTAYDLYLGSFNRGRRWKYNTLLSVFTFTMFSALGRGSVEAAVSVGGTVLLEF</sequence>
<evidence type="ECO:0000256" key="3">
    <source>
        <dbReference type="ARBA" id="ARBA00022989"/>
    </source>
</evidence>
<dbReference type="InterPro" id="IPR011701">
    <property type="entry name" value="MFS"/>
</dbReference>
<dbReference type="AlphaFoldDB" id="A0A9D4QVI1"/>
<proteinExistence type="predicted"/>
<feature type="transmembrane region" description="Helical" evidence="6">
    <location>
        <begin position="205"/>
        <end position="230"/>
    </location>
</feature>
<evidence type="ECO:0008006" key="9">
    <source>
        <dbReference type="Google" id="ProtNLM"/>
    </source>
</evidence>